<evidence type="ECO:0000313" key="8">
    <source>
        <dbReference type="Proteomes" id="UP000324629"/>
    </source>
</evidence>
<feature type="region of interest" description="Disordered" evidence="6">
    <location>
        <begin position="36"/>
        <end position="56"/>
    </location>
</feature>
<dbReference type="GO" id="GO:0046983">
    <property type="term" value="F:protein dimerization activity"/>
    <property type="evidence" value="ECO:0007669"/>
    <property type="project" value="InterPro"/>
</dbReference>
<keyword evidence="3" id="KW-0238">DNA-binding</keyword>
<keyword evidence="2" id="KW-0805">Transcription regulation</keyword>
<dbReference type="AlphaFoldDB" id="A0A5J4NSJ9"/>
<dbReference type="InterPro" id="IPR036638">
    <property type="entry name" value="HLH_DNA-bd_sf"/>
</dbReference>
<evidence type="ECO:0000313" key="7">
    <source>
        <dbReference type="EMBL" id="KAA3678625.1"/>
    </source>
</evidence>
<dbReference type="PANTHER" id="PTHR15741">
    <property type="entry name" value="BASIC HELIX-LOOP-HELIX ZIP TRANSCRIPTION FACTOR"/>
    <property type="match status" value="1"/>
</dbReference>
<sequence>MSSIVKERQSVSFSEHAQEIHSGHFMVSNLDDSELEAEDTDTYSREDSLDTPQQSGIMHNSTTIVTTNAKGNTSSAAFEELESLFKYLKIAYTGKLTSPKWNQFRGLRFALKSKIRLNNIIWREYHSQFVKNAKPYVVHFQAPLTENHNKPEAVVMEGKYWKRSNKTLSKEYGLLRKFAKDRIVNPHNRRTENRVGEILGPPSLYSFPKSMNDLQASGIPSDAVDEDTFGPYVDDIMMDFDQNLEDFVGTSFPFPDPKDLAVLGIGDIMQPGLLQFQPDTQDEPMTDLQALSCGFTSSSCPVKRSPTAECVAGSVLQCKPNGVPTETVNCPLHSMPSYVFVPGSDQNVVVSTTAAQPAEAYGYLDGNCFQPVPIGPSSFAAGLKVNVPSVAPASFPHETVRANDYEVVSNRRERDHVAARSTPKHGYQQPSYAARRLSTVKRCRMVQSNRHRGSLPMAANHPSDRALKTMIRSNYFDATRSTDRDVDDVCSDTPALINVLTHGTESQTADDRMLPHAFSNRQLPETANGSSCSAPLLCSALTTPLFSQSSCPRPILPNQQFGPALKHRRPQQSLSEPVRFLLSNGLCPSSSASLITNSTEPGRGSDCIEACRYAFMQSSFRVSLQLEAPSSKRPAPEIKENYPVSILKSTLTATHRGSVPNTTANFPNAQNTLLNHGPLIIANQGSFLTTQPSNASDPDLHIGSVKTHSFLSQMNENQPKSAIPAEDLSPLDRSPVVLRRFTETQLGLGTPSPPASVNKIASFDVFHNISPAPRLPALFAQPSHVGRLPYDKPARQRTNSGNILAHPSEVAQVTRWPGDVSCAGERTPSWLRSSGTVCASSASATTKHPVSSCDVPSDSDACKFWTEGRFTPAHVNAPSLSVRGRSSSAGNLFPLPQQILSNVSKLDSATTVSSCGSTELLSPPTSSQPTFLYPNSPSCSPPPLVHLDADPSGRFPASSSSEERRRHSMQSSLKTLRQLIQLYSGHTTCPNRKHPEDYDCSPHSDVLLRNSDEVADEPNPQTTMRLDGKQEESPFWMPAHESKPIVSAAGSGRSSNAATLRESAELIRRLRDANNTWETKRKALLDEIAALGTQTASYWDKLCPSGIALNRQIMEPQLTNQSRKWFKQYVQQQTEKCWKFYLFSLLIEKLFSSYCTVVNTTSKEQFVRSLDSWLDQYCSLAQMRPALTQALCKLATHTAVLQEPRQLPEQARRMAAEQSLAPDTADRSSAIVDELEC</sequence>
<organism evidence="7 8">
    <name type="scientific">Paragonimus westermani</name>
    <dbReference type="NCBI Taxonomy" id="34504"/>
    <lineage>
        <taxon>Eukaryota</taxon>
        <taxon>Metazoa</taxon>
        <taxon>Spiralia</taxon>
        <taxon>Lophotrochozoa</taxon>
        <taxon>Platyhelminthes</taxon>
        <taxon>Trematoda</taxon>
        <taxon>Digenea</taxon>
        <taxon>Plagiorchiida</taxon>
        <taxon>Troglotremata</taxon>
        <taxon>Troglotrematidae</taxon>
        <taxon>Paragonimus</taxon>
    </lineage>
</organism>
<dbReference type="GO" id="GO:0000978">
    <property type="term" value="F:RNA polymerase II cis-regulatory region sequence-specific DNA binding"/>
    <property type="evidence" value="ECO:0007669"/>
    <property type="project" value="TreeGrafter"/>
</dbReference>
<evidence type="ECO:0000256" key="5">
    <source>
        <dbReference type="ARBA" id="ARBA00023242"/>
    </source>
</evidence>
<dbReference type="InterPro" id="IPR052207">
    <property type="entry name" value="Max-like/E-box_TFs"/>
</dbReference>
<comment type="subcellular location">
    <subcellularLocation>
        <location evidence="1">Nucleus</location>
    </subcellularLocation>
</comment>
<dbReference type="GO" id="GO:0000981">
    <property type="term" value="F:DNA-binding transcription factor activity, RNA polymerase II-specific"/>
    <property type="evidence" value="ECO:0007669"/>
    <property type="project" value="TreeGrafter"/>
</dbReference>
<reference evidence="7 8" key="1">
    <citation type="journal article" date="2019" name="Gigascience">
        <title>Whole-genome sequence of the oriental lung fluke Paragonimus westermani.</title>
        <authorList>
            <person name="Oey H."/>
            <person name="Zakrzewski M."/>
            <person name="Narain K."/>
            <person name="Devi K.R."/>
            <person name="Agatsuma T."/>
            <person name="Nawaratna S."/>
            <person name="Gobert G.N."/>
            <person name="Jones M.K."/>
            <person name="Ragan M.A."/>
            <person name="McManus D.P."/>
            <person name="Krause L."/>
        </authorList>
    </citation>
    <scope>NUCLEOTIDE SEQUENCE [LARGE SCALE GENOMIC DNA]</scope>
    <source>
        <strain evidence="7 8">IND2009</strain>
    </source>
</reference>
<dbReference type="PANTHER" id="PTHR15741:SF37">
    <property type="entry name" value="LD38259P"/>
    <property type="match status" value="1"/>
</dbReference>
<evidence type="ECO:0000256" key="4">
    <source>
        <dbReference type="ARBA" id="ARBA00023163"/>
    </source>
</evidence>
<name>A0A5J4NSJ9_9TREM</name>
<dbReference type="EMBL" id="QNGE01001022">
    <property type="protein sequence ID" value="KAA3678625.1"/>
    <property type="molecule type" value="Genomic_DNA"/>
</dbReference>
<dbReference type="CDD" id="cd21739">
    <property type="entry name" value="NES2-NLS_ChREBP-like"/>
    <property type="match status" value="1"/>
</dbReference>
<dbReference type="SUPFAM" id="SSF47459">
    <property type="entry name" value="HLH, helix-loop-helix DNA-binding domain"/>
    <property type="match status" value="1"/>
</dbReference>
<evidence type="ECO:0000256" key="6">
    <source>
        <dbReference type="SAM" id="MobiDB-lite"/>
    </source>
</evidence>
<gene>
    <name evidence="7" type="ORF">DEA37_0010016</name>
</gene>
<keyword evidence="8" id="KW-1185">Reference proteome</keyword>
<protein>
    <submittedName>
        <fullName evidence="7">MAX-like protein X</fullName>
    </submittedName>
</protein>
<comment type="caution">
    <text evidence="7">The sequence shown here is derived from an EMBL/GenBank/DDBJ whole genome shotgun (WGS) entry which is preliminary data.</text>
</comment>
<keyword evidence="5" id="KW-0539">Nucleus</keyword>
<dbReference type="Proteomes" id="UP000324629">
    <property type="component" value="Unassembled WGS sequence"/>
</dbReference>
<evidence type="ECO:0000256" key="1">
    <source>
        <dbReference type="ARBA" id="ARBA00004123"/>
    </source>
</evidence>
<evidence type="ECO:0000256" key="2">
    <source>
        <dbReference type="ARBA" id="ARBA00023015"/>
    </source>
</evidence>
<evidence type="ECO:0000256" key="3">
    <source>
        <dbReference type="ARBA" id="ARBA00023125"/>
    </source>
</evidence>
<keyword evidence="4" id="KW-0804">Transcription</keyword>
<dbReference type="GO" id="GO:0005634">
    <property type="term" value="C:nucleus"/>
    <property type="evidence" value="ECO:0007669"/>
    <property type="project" value="UniProtKB-SubCell"/>
</dbReference>
<feature type="compositionally biased region" description="Polar residues" evidence="6">
    <location>
        <begin position="914"/>
        <end position="938"/>
    </location>
</feature>
<feature type="region of interest" description="Disordered" evidence="6">
    <location>
        <begin position="914"/>
        <end position="970"/>
    </location>
</feature>
<accession>A0A5J4NSJ9</accession>
<proteinExistence type="predicted"/>